<sequence>MYLMQNTPVKTFFNFQNTATGDLLQDGSLYVNANFKNEGLVRYNVAQNGTTFFSGNQTQIIEGSETSYFQNIVFDNITSTAPFHLASNINIGKNASFKNGIIDADTYNGKMIFDENAFHSNASNLSFVDGKVENLGNLQFEFPIGDEIYFRPSINNKAGDDKNIYTTQFFFKIQEPCTHIQVKIQKFSLLTKRNTGILFKTKELKKK</sequence>
<evidence type="ECO:0000313" key="2">
    <source>
        <dbReference type="EMBL" id="OXA85551.1"/>
    </source>
</evidence>
<dbReference type="Proteomes" id="UP000198302">
    <property type="component" value="Unassembled WGS sequence"/>
</dbReference>
<comment type="caution">
    <text evidence="1">The sequence shown here is derived from an EMBL/GenBank/DDBJ whole genome shotgun (WGS) entry which is preliminary data.</text>
</comment>
<organism evidence="1 3">
    <name type="scientific">Flavobacterium hibernum</name>
    <dbReference type="NCBI Taxonomy" id="37752"/>
    <lineage>
        <taxon>Bacteria</taxon>
        <taxon>Pseudomonadati</taxon>
        <taxon>Bacteroidota</taxon>
        <taxon>Flavobacteriia</taxon>
        <taxon>Flavobacteriales</taxon>
        <taxon>Flavobacteriaceae</taxon>
        <taxon>Flavobacterium</taxon>
    </lineage>
</organism>
<reference evidence="2 4" key="2">
    <citation type="submission" date="2016-11" db="EMBL/GenBank/DDBJ databases">
        <title>Whole genomes of Flavobacteriaceae.</title>
        <authorList>
            <person name="Stine C."/>
            <person name="Li C."/>
            <person name="Tadesse D."/>
        </authorList>
    </citation>
    <scope>NUCLEOTIDE SEQUENCE [LARGE SCALE GENOMIC DNA]</scope>
    <source>
        <strain evidence="2 4">ATCC 51468</strain>
    </source>
</reference>
<dbReference type="Proteomes" id="UP000032061">
    <property type="component" value="Unassembled WGS sequence"/>
</dbReference>
<gene>
    <name evidence="2" type="ORF">B0A73_16185</name>
    <name evidence="1" type="ORF">IW18_01830</name>
</gene>
<evidence type="ECO:0000313" key="3">
    <source>
        <dbReference type="Proteomes" id="UP000032061"/>
    </source>
</evidence>
<proteinExistence type="predicted"/>
<protein>
    <submittedName>
        <fullName evidence="1">Uncharacterized protein</fullName>
    </submittedName>
</protein>
<reference evidence="1 3" key="1">
    <citation type="submission" date="2015-01" db="EMBL/GenBank/DDBJ databases">
        <title>Genome of Flavobacterium hibernum DSM 12611.</title>
        <authorList>
            <person name="Stropko S.J."/>
            <person name="Pipes S.E."/>
            <person name="Newman J.D."/>
        </authorList>
    </citation>
    <scope>NUCLEOTIDE SEQUENCE [LARGE SCALE GENOMIC DNA]</scope>
    <source>
        <strain evidence="1 3">DSM 12611</strain>
    </source>
</reference>
<accession>A0A0D0F509</accession>
<evidence type="ECO:0000313" key="4">
    <source>
        <dbReference type="Proteomes" id="UP000198302"/>
    </source>
</evidence>
<name>A0A0D0F509_9FLAO</name>
<dbReference type="EMBL" id="MUGX01000023">
    <property type="protein sequence ID" value="OXA85551.1"/>
    <property type="molecule type" value="Genomic_DNA"/>
</dbReference>
<dbReference type="STRING" id="37752.IW18_01830"/>
<keyword evidence="4" id="KW-1185">Reference proteome</keyword>
<evidence type="ECO:0000313" key="1">
    <source>
        <dbReference type="EMBL" id="KIO54766.1"/>
    </source>
</evidence>
<dbReference type="EMBL" id="JPRK01000002">
    <property type="protein sequence ID" value="KIO54766.1"/>
    <property type="molecule type" value="Genomic_DNA"/>
</dbReference>
<dbReference type="AlphaFoldDB" id="A0A0D0F509"/>